<comment type="caution">
    <text evidence="5">The sequence shown here is derived from an EMBL/GenBank/DDBJ whole genome shotgun (WGS) entry which is preliminary data.</text>
</comment>
<dbReference type="SUPFAM" id="SSF47413">
    <property type="entry name" value="lambda repressor-like DNA-binding domains"/>
    <property type="match status" value="1"/>
</dbReference>
<dbReference type="EMBL" id="SIJB01000005">
    <property type="protein sequence ID" value="NBI27768.1"/>
    <property type="molecule type" value="Genomic_DNA"/>
</dbReference>
<accession>A0A6N9Q1X5</accession>
<dbReference type="InterPro" id="IPR000843">
    <property type="entry name" value="HTH_LacI"/>
</dbReference>
<dbReference type="GO" id="GO:0003700">
    <property type="term" value="F:DNA-binding transcription factor activity"/>
    <property type="evidence" value="ECO:0007669"/>
    <property type="project" value="TreeGrafter"/>
</dbReference>
<keyword evidence="2" id="KW-0238">DNA-binding</keyword>
<organism evidence="5 6">
    <name type="scientific">Chengkuizengella marina</name>
    <dbReference type="NCBI Taxonomy" id="2507566"/>
    <lineage>
        <taxon>Bacteria</taxon>
        <taxon>Bacillati</taxon>
        <taxon>Bacillota</taxon>
        <taxon>Bacilli</taxon>
        <taxon>Bacillales</taxon>
        <taxon>Paenibacillaceae</taxon>
        <taxon>Chengkuizengella</taxon>
    </lineage>
</organism>
<dbReference type="CDD" id="cd06267">
    <property type="entry name" value="PBP1_LacI_sugar_binding-like"/>
    <property type="match status" value="1"/>
</dbReference>
<dbReference type="RefSeq" id="WP_160644031.1">
    <property type="nucleotide sequence ID" value="NZ_SIJB01000005.1"/>
</dbReference>
<evidence type="ECO:0000313" key="6">
    <source>
        <dbReference type="Proteomes" id="UP000448943"/>
    </source>
</evidence>
<dbReference type="AlphaFoldDB" id="A0A6N9Q1X5"/>
<dbReference type="Pfam" id="PF00356">
    <property type="entry name" value="LacI"/>
    <property type="match status" value="1"/>
</dbReference>
<keyword evidence="3" id="KW-0804">Transcription</keyword>
<protein>
    <submittedName>
        <fullName evidence="5">LacI family transcriptional regulator</fullName>
    </submittedName>
</protein>
<sequence>MTNKIKDVSAKAGVSPTTVSRVLNNSKLVNEKTKRKVLKVIEEMGYIPNASAKNLRSKKTMTIGVIVTDILVSYNADIIKGIENMANSLNYKIIICDAQDQKEKEIDYLNLLYNRTIDGMILVTSTLSDQEIIKIAEQGYNIGVIGRNIDHDLVSCVYNDNLKAVQEVIDHLVQNGHKDIAFISGLKDAVDSHERLEGYMKALKRNQLPFDPELVDNGDFSEYGGYEAIKRIIQRGKKFTAVFAANDEMALGVYNAFKELNIKIPEQIAVVGVDNIRVCSYVSPKLSTVAQPKYSMGALMTEKLIDQMNENKYTSSRTFKVSSTLLVRQSSDHEL</sequence>
<keyword evidence="6" id="KW-1185">Reference proteome</keyword>
<evidence type="ECO:0000256" key="1">
    <source>
        <dbReference type="ARBA" id="ARBA00023015"/>
    </source>
</evidence>
<evidence type="ECO:0000259" key="4">
    <source>
        <dbReference type="PROSITE" id="PS50932"/>
    </source>
</evidence>
<evidence type="ECO:0000313" key="5">
    <source>
        <dbReference type="EMBL" id="NBI27768.1"/>
    </source>
</evidence>
<dbReference type="PROSITE" id="PS50932">
    <property type="entry name" value="HTH_LACI_2"/>
    <property type="match status" value="1"/>
</dbReference>
<keyword evidence="1" id="KW-0805">Transcription regulation</keyword>
<evidence type="ECO:0000256" key="3">
    <source>
        <dbReference type="ARBA" id="ARBA00023163"/>
    </source>
</evidence>
<dbReference type="SUPFAM" id="SSF53822">
    <property type="entry name" value="Periplasmic binding protein-like I"/>
    <property type="match status" value="1"/>
</dbReference>
<gene>
    <name evidence="5" type="ORF">ERL59_02175</name>
</gene>
<evidence type="ECO:0000256" key="2">
    <source>
        <dbReference type="ARBA" id="ARBA00023125"/>
    </source>
</evidence>
<dbReference type="Pfam" id="PF13377">
    <property type="entry name" value="Peripla_BP_3"/>
    <property type="match status" value="1"/>
</dbReference>
<dbReference type="SMART" id="SM00354">
    <property type="entry name" value="HTH_LACI"/>
    <property type="match status" value="1"/>
</dbReference>
<dbReference type="InterPro" id="IPR010982">
    <property type="entry name" value="Lambda_DNA-bd_dom_sf"/>
</dbReference>
<dbReference type="PANTHER" id="PTHR30146:SF109">
    <property type="entry name" value="HTH-TYPE TRANSCRIPTIONAL REGULATOR GALS"/>
    <property type="match status" value="1"/>
</dbReference>
<feature type="domain" description="HTH lacI-type" evidence="4">
    <location>
        <begin position="1"/>
        <end position="57"/>
    </location>
</feature>
<dbReference type="Gene3D" id="3.40.50.2300">
    <property type="match status" value="2"/>
</dbReference>
<dbReference type="CDD" id="cd01392">
    <property type="entry name" value="HTH_LacI"/>
    <property type="match status" value="1"/>
</dbReference>
<dbReference type="Proteomes" id="UP000448943">
    <property type="component" value="Unassembled WGS sequence"/>
</dbReference>
<reference evidence="5 6" key="1">
    <citation type="submission" date="2019-01" db="EMBL/GenBank/DDBJ databases">
        <title>Chengkuizengella sp. nov., isolated from deep-sea sediment of East Pacific Ocean.</title>
        <authorList>
            <person name="Yang J."/>
            <person name="Lai Q."/>
            <person name="Shao Z."/>
        </authorList>
    </citation>
    <scope>NUCLEOTIDE SEQUENCE [LARGE SCALE GENOMIC DNA]</scope>
    <source>
        <strain evidence="5 6">YPA3-1-1</strain>
    </source>
</reference>
<dbReference type="PANTHER" id="PTHR30146">
    <property type="entry name" value="LACI-RELATED TRANSCRIPTIONAL REPRESSOR"/>
    <property type="match status" value="1"/>
</dbReference>
<name>A0A6N9Q1X5_9BACL</name>
<dbReference type="InterPro" id="IPR046335">
    <property type="entry name" value="LacI/GalR-like_sensor"/>
</dbReference>
<dbReference type="InterPro" id="IPR028082">
    <property type="entry name" value="Peripla_BP_I"/>
</dbReference>
<dbReference type="Gene3D" id="1.10.260.40">
    <property type="entry name" value="lambda repressor-like DNA-binding domains"/>
    <property type="match status" value="1"/>
</dbReference>
<dbReference type="GO" id="GO:0000976">
    <property type="term" value="F:transcription cis-regulatory region binding"/>
    <property type="evidence" value="ECO:0007669"/>
    <property type="project" value="TreeGrafter"/>
</dbReference>
<proteinExistence type="predicted"/>
<dbReference type="OrthoDB" id="9784962at2"/>